<gene>
    <name evidence="5" type="ORF">Tsubulata_046684</name>
</gene>
<dbReference type="PANTHER" id="PTHR31346">
    <property type="entry name" value="MULTIPLE ORGANELLAR RNA EDITING FACTOR 2, CHLOROPLASTIC-RELATED-RELATED"/>
    <property type="match status" value="1"/>
</dbReference>
<evidence type="ECO:0000313" key="5">
    <source>
        <dbReference type="EMBL" id="KAJ4828056.1"/>
    </source>
</evidence>
<reference evidence="5" key="2">
    <citation type="journal article" date="2023" name="Plants (Basel)">
        <title>Annotation of the Turnera subulata (Passifloraceae) Draft Genome Reveals the S-Locus Evolved after the Divergence of Turneroideae from Passifloroideae in a Stepwise Manner.</title>
        <authorList>
            <person name="Henning P.M."/>
            <person name="Roalson E.H."/>
            <person name="Mir W."/>
            <person name="McCubbin A.G."/>
            <person name="Shore J.S."/>
        </authorList>
    </citation>
    <scope>NUCLEOTIDE SEQUENCE</scope>
    <source>
        <tissue evidence="5">Leaves</tissue>
    </source>
</reference>
<evidence type="ECO:0000256" key="1">
    <source>
        <dbReference type="ARBA" id="ARBA00022664"/>
    </source>
</evidence>
<evidence type="ECO:0000256" key="3">
    <source>
        <dbReference type="SAM" id="MobiDB-lite"/>
    </source>
</evidence>
<feature type="region of interest" description="Disordered" evidence="3">
    <location>
        <begin position="54"/>
        <end position="85"/>
    </location>
</feature>
<dbReference type="GO" id="GO:0005739">
    <property type="term" value="C:mitochondrion"/>
    <property type="evidence" value="ECO:0007669"/>
    <property type="project" value="TreeGrafter"/>
</dbReference>
<proteinExistence type="predicted"/>
<feature type="domain" description="MORF/ORRM1/DAG-like MORF" evidence="4">
    <location>
        <begin position="101"/>
        <end position="175"/>
    </location>
</feature>
<keyword evidence="1" id="KW-0507">mRNA processing</keyword>
<evidence type="ECO:0000256" key="2">
    <source>
        <dbReference type="ARBA" id="ARBA00022946"/>
    </source>
</evidence>
<dbReference type="AlphaFoldDB" id="A0A9Q0FAZ3"/>
<feature type="compositionally biased region" description="Polar residues" evidence="3">
    <location>
        <begin position="75"/>
        <end position="85"/>
    </location>
</feature>
<dbReference type="PANTHER" id="PTHR31346:SF12">
    <property type="entry name" value="MULTIPLE ORGANELLAR RNA EDITING FACTOR 7, MITOCHONDRIAL"/>
    <property type="match status" value="1"/>
</dbReference>
<evidence type="ECO:0000313" key="6">
    <source>
        <dbReference type="Proteomes" id="UP001141552"/>
    </source>
</evidence>
<name>A0A9Q0FAZ3_9ROSI</name>
<sequence>MSPKYITHQIFHISLLHLEPPKSDPSPKTNQMLHTIIKKPLTLTAAALRRRYRPSTSPCGFSSSPPPNSLYFSPDSATENSPKTQQTELTRLPSLLQGCDYEHWVVIMQPPRGYPPRGEIVDGYIKTLAMALGSEEEAKKAIYSVSTKYYYAFGCKVTEDLTCKIKSLPDVRWVLLPLLQVHLLVLLAGEPYIDGKVVPYDDKYHKHWIQDQDNESYASISHVKKNRRRRKKSSLD</sequence>
<dbReference type="OrthoDB" id="1913091at2759"/>
<dbReference type="EMBL" id="JAKUCV010006275">
    <property type="protein sequence ID" value="KAJ4828056.1"/>
    <property type="molecule type" value="Genomic_DNA"/>
</dbReference>
<keyword evidence="6" id="KW-1185">Reference proteome</keyword>
<accession>A0A9Q0FAZ3</accession>
<keyword evidence="2" id="KW-0809">Transit peptide</keyword>
<comment type="caution">
    <text evidence="5">The sequence shown here is derived from an EMBL/GenBank/DDBJ whole genome shotgun (WGS) entry which is preliminary data.</text>
</comment>
<dbReference type="Proteomes" id="UP001141552">
    <property type="component" value="Unassembled WGS sequence"/>
</dbReference>
<organism evidence="5 6">
    <name type="scientific">Turnera subulata</name>
    <dbReference type="NCBI Taxonomy" id="218843"/>
    <lineage>
        <taxon>Eukaryota</taxon>
        <taxon>Viridiplantae</taxon>
        <taxon>Streptophyta</taxon>
        <taxon>Embryophyta</taxon>
        <taxon>Tracheophyta</taxon>
        <taxon>Spermatophyta</taxon>
        <taxon>Magnoliopsida</taxon>
        <taxon>eudicotyledons</taxon>
        <taxon>Gunneridae</taxon>
        <taxon>Pentapetalae</taxon>
        <taxon>rosids</taxon>
        <taxon>fabids</taxon>
        <taxon>Malpighiales</taxon>
        <taxon>Passifloraceae</taxon>
        <taxon>Turnera</taxon>
    </lineage>
</organism>
<dbReference type="InterPro" id="IPR039206">
    <property type="entry name" value="MORF/ORRM1/DAG-like"/>
</dbReference>
<reference evidence="5" key="1">
    <citation type="submission" date="2022-02" db="EMBL/GenBank/DDBJ databases">
        <authorList>
            <person name="Henning P.M."/>
            <person name="McCubbin A.G."/>
            <person name="Shore J.S."/>
        </authorList>
    </citation>
    <scope>NUCLEOTIDE SEQUENCE</scope>
    <source>
        <strain evidence="5">F60SS</strain>
        <tissue evidence="5">Leaves</tissue>
    </source>
</reference>
<protein>
    <recommendedName>
        <fullName evidence="4">MORF/ORRM1/DAG-like MORF domain-containing protein</fullName>
    </recommendedName>
</protein>
<dbReference type="InterPro" id="IPR054059">
    <property type="entry name" value="MORF/ORRM1/DAG-like_MORF"/>
</dbReference>
<feature type="compositionally biased region" description="Polar residues" evidence="3">
    <location>
        <begin position="54"/>
        <end position="63"/>
    </location>
</feature>
<dbReference type="GO" id="GO:0080156">
    <property type="term" value="P:mitochondrial mRNA modification"/>
    <property type="evidence" value="ECO:0007669"/>
    <property type="project" value="TreeGrafter"/>
</dbReference>
<dbReference type="GO" id="GO:0016554">
    <property type="term" value="P:cytidine to uridine editing"/>
    <property type="evidence" value="ECO:0007669"/>
    <property type="project" value="InterPro"/>
</dbReference>
<dbReference type="GO" id="GO:0006397">
    <property type="term" value="P:mRNA processing"/>
    <property type="evidence" value="ECO:0007669"/>
    <property type="project" value="UniProtKB-KW"/>
</dbReference>
<dbReference type="Pfam" id="PF21864">
    <property type="entry name" value="MORF_dom"/>
    <property type="match status" value="1"/>
</dbReference>
<evidence type="ECO:0000259" key="4">
    <source>
        <dbReference type="Pfam" id="PF21864"/>
    </source>
</evidence>